<keyword evidence="3" id="KW-1185">Reference proteome</keyword>
<accession>A0A378PK00</accession>
<evidence type="ECO:0000313" key="1">
    <source>
        <dbReference type="EMBL" id="ANB91475.1"/>
    </source>
</evidence>
<reference evidence="1 3" key="1">
    <citation type="submission" date="2015-04" db="EMBL/GenBank/DDBJ databases">
        <authorList>
            <person name="Calcutt M.J."/>
            <person name="Foecking M.F."/>
        </authorList>
    </citation>
    <scope>NUCLEOTIDE SEQUENCE [LARGE SCALE GENOMIC DNA]</scope>
    <source>
        <strain evidence="1 3">199/55</strain>
    </source>
</reference>
<dbReference type="STRING" id="29433.MOVS_05200"/>
<dbReference type="KEGG" id="moi:MOVS_05200"/>
<name>A0A378PK00_9GAMM</name>
<evidence type="ECO:0000313" key="3">
    <source>
        <dbReference type="Proteomes" id="UP000076765"/>
    </source>
</evidence>
<dbReference type="EMBL" id="CP011158">
    <property type="protein sequence ID" value="ANB91475.1"/>
    <property type="molecule type" value="Genomic_DNA"/>
</dbReference>
<sequence>MTDKEIHKVNVERANHFRLLQTNINFQALVLDHYFNGYVLELHNQLSEYTRNSEQYNEVLRKLDAISITKSYFLGLKETGRWSEEELHFLMINPNGDIDD</sequence>
<dbReference type="RefSeq" id="WP_063514052.1">
    <property type="nucleotide sequence ID" value="NZ_CP011158.1"/>
</dbReference>
<dbReference type="EMBL" id="UGPW01000001">
    <property type="protein sequence ID" value="STY87093.1"/>
    <property type="molecule type" value="Genomic_DNA"/>
</dbReference>
<dbReference type="AlphaFoldDB" id="A0A378PK00"/>
<gene>
    <name evidence="1" type="ORF">MOVS_05200</name>
    <name evidence="2" type="ORF">NCTC11227_01092</name>
</gene>
<evidence type="ECO:0000313" key="4">
    <source>
        <dbReference type="Proteomes" id="UP000255102"/>
    </source>
</evidence>
<evidence type="ECO:0000313" key="2">
    <source>
        <dbReference type="EMBL" id="STY87093.1"/>
    </source>
</evidence>
<reference evidence="2 4" key="2">
    <citation type="submission" date="2018-06" db="EMBL/GenBank/DDBJ databases">
        <authorList>
            <consortium name="Pathogen Informatics"/>
            <person name="Doyle S."/>
        </authorList>
    </citation>
    <scope>NUCLEOTIDE SEQUENCE [LARGE SCALE GENOMIC DNA]</scope>
    <source>
        <strain evidence="2 4">NCTC11227</strain>
    </source>
</reference>
<organism evidence="2 4">
    <name type="scientific">Moraxella ovis</name>
    <dbReference type="NCBI Taxonomy" id="29433"/>
    <lineage>
        <taxon>Bacteria</taxon>
        <taxon>Pseudomonadati</taxon>
        <taxon>Pseudomonadota</taxon>
        <taxon>Gammaproteobacteria</taxon>
        <taxon>Moraxellales</taxon>
        <taxon>Moraxellaceae</taxon>
        <taxon>Moraxella</taxon>
    </lineage>
</organism>
<dbReference type="Proteomes" id="UP000076765">
    <property type="component" value="Chromosome"/>
</dbReference>
<protein>
    <submittedName>
        <fullName evidence="2">Uncharacterized protein</fullName>
    </submittedName>
</protein>
<proteinExistence type="predicted"/>
<dbReference type="Proteomes" id="UP000255102">
    <property type="component" value="Unassembled WGS sequence"/>
</dbReference>